<organism evidence="2 3">
    <name type="scientific">Apiospora phragmitis</name>
    <dbReference type="NCBI Taxonomy" id="2905665"/>
    <lineage>
        <taxon>Eukaryota</taxon>
        <taxon>Fungi</taxon>
        <taxon>Dikarya</taxon>
        <taxon>Ascomycota</taxon>
        <taxon>Pezizomycotina</taxon>
        <taxon>Sordariomycetes</taxon>
        <taxon>Xylariomycetidae</taxon>
        <taxon>Amphisphaeriales</taxon>
        <taxon>Apiosporaceae</taxon>
        <taxon>Apiospora</taxon>
    </lineage>
</organism>
<feature type="compositionally biased region" description="Acidic residues" evidence="1">
    <location>
        <begin position="943"/>
        <end position="957"/>
    </location>
</feature>
<feature type="compositionally biased region" description="Polar residues" evidence="1">
    <location>
        <begin position="456"/>
        <end position="467"/>
    </location>
</feature>
<feature type="region of interest" description="Disordered" evidence="1">
    <location>
        <begin position="594"/>
        <end position="634"/>
    </location>
</feature>
<dbReference type="GeneID" id="92089764"/>
<evidence type="ECO:0000313" key="2">
    <source>
        <dbReference type="EMBL" id="KAK8068676.1"/>
    </source>
</evidence>
<proteinExistence type="predicted"/>
<feature type="region of interest" description="Disordered" evidence="1">
    <location>
        <begin position="307"/>
        <end position="493"/>
    </location>
</feature>
<feature type="compositionally biased region" description="Acidic residues" evidence="1">
    <location>
        <begin position="853"/>
        <end position="863"/>
    </location>
</feature>
<feature type="compositionally biased region" description="Low complexity" evidence="1">
    <location>
        <begin position="520"/>
        <end position="542"/>
    </location>
</feature>
<comment type="caution">
    <text evidence="2">The sequence shown here is derived from an EMBL/GenBank/DDBJ whole genome shotgun (WGS) entry which is preliminary data.</text>
</comment>
<feature type="compositionally biased region" description="Low complexity" evidence="1">
    <location>
        <begin position="886"/>
        <end position="902"/>
    </location>
</feature>
<feature type="compositionally biased region" description="Polar residues" evidence="1">
    <location>
        <begin position="402"/>
        <end position="414"/>
    </location>
</feature>
<reference evidence="2 3" key="1">
    <citation type="submission" date="2023-01" db="EMBL/GenBank/DDBJ databases">
        <title>Analysis of 21 Apiospora genomes using comparative genomics revels a genus with tremendous synthesis potential of carbohydrate active enzymes and secondary metabolites.</title>
        <authorList>
            <person name="Sorensen T."/>
        </authorList>
    </citation>
    <scope>NUCLEOTIDE SEQUENCE [LARGE SCALE GENOMIC DNA]</scope>
    <source>
        <strain evidence="2 3">CBS 135458</strain>
    </source>
</reference>
<feature type="compositionally biased region" description="Polar residues" evidence="1">
    <location>
        <begin position="277"/>
        <end position="286"/>
    </location>
</feature>
<feature type="region of interest" description="Disordered" evidence="1">
    <location>
        <begin position="508"/>
        <end position="570"/>
    </location>
</feature>
<feature type="compositionally biased region" description="Polar residues" evidence="1">
    <location>
        <begin position="611"/>
        <end position="622"/>
    </location>
</feature>
<feature type="region of interest" description="Disordered" evidence="1">
    <location>
        <begin position="693"/>
        <end position="823"/>
    </location>
</feature>
<protein>
    <submittedName>
        <fullName evidence="2">Uncharacterized protein</fullName>
    </submittedName>
</protein>
<feature type="compositionally biased region" description="Basic and acidic residues" evidence="1">
    <location>
        <begin position="756"/>
        <end position="766"/>
    </location>
</feature>
<evidence type="ECO:0000313" key="3">
    <source>
        <dbReference type="Proteomes" id="UP001480595"/>
    </source>
</evidence>
<feature type="region of interest" description="Disordered" evidence="1">
    <location>
        <begin position="840"/>
        <end position="1027"/>
    </location>
</feature>
<feature type="compositionally biased region" description="Polar residues" evidence="1">
    <location>
        <begin position="729"/>
        <end position="742"/>
    </location>
</feature>
<sequence length="1027" mass="111287">MGHRSKFTFPVPGRKPKPSPPSTRAGPALTKAERILGTGGINVDSRTNSVRSPQQPWDTKSGISISISESSDGYATVQTGLGIRAEDDYDDDATAGTSYGHAPCPWGTWNRKSSPAITERAKQRLCEPKKSAATIGHDYRDATTTASTMMRRQSNASTIFTHYDPHQVPLSISQQTSSSAMAKGLPTKITDLLDVDGLLSGKQDKKKPAKLDLSLLRPRNRSNKDVSPQVEPVLGNNYVMRSPSFVSQNSPMKDAFPMPSHGYGKRGSRQITKLPPSFNTQSNETLPSLGKMSELNQLYDHYERQLFGQEEEPEEESSSPLLQFPMPPTNDHRFSSEPSPPLTTASTHMSSFVTPLSNPVTRQAYQPQLPYRNRKDSTSSRTTTTAISPPQGHLQNGHEDASSISSRNTRTSKVSRPEKSPLDTDLQQRSVLSLSDSESEDETFSDSAPMSSMSSHGQTSHGGSPASNYRKRPAQQTTTSAPQDHNNVADSKSNTYSQLNDFLTVPASATGHATRSPAVSQTTLRSASSSSTTTGLSKSGSGHPSDRGSGPSARSSVTAESLVRAKTARPQDAYGVHDAKVIAILPVASTADAAMGMPESDTPDYDPRFSRQGNLSQRNSDQPTPPLSPSSVDFYIQSPKSIDRSSVADASEAHNARFMAVTRQEEMLLAALRKKRAIMRENIMAEIEGEKGSVVSLETSSSSGGSRSSRQFAKGTAMATHGHGRRTSSESMPRNNNNNTPSPIVFPGRSSSLARNMKDLTSDRGMRSGSSLSQHRTRPASNSAMRAASSSRLGSAASARDADDQHHRLSYGTGPRAPGQTHDRRERVLMFLDRPLGGLEAIDSAEPSPDLSEFLDFDMESEGDDRRRSRARSRYTSGSGEYGHRSSSGSNNINSSSKNSSNYHLRRPSNRPRADSNALNPMTSPLRIQLDGVPEQEYQDGLADLDDDDDDYLDDDHFDGFSDVIEHPTMTSTSSRVAAQKSLAAARPDSPVHHHHQPQQPMMSGTSRGRTVPCGSALSAPRWGDDD</sequence>
<evidence type="ECO:0000256" key="1">
    <source>
        <dbReference type="SAM" id="MobiDB-lite"/>
    </source>
</evidence>
<name>A0ABR1VED9_9PEZI</name>
<gene>
    <name evidence="2" type="ORF">PG994_005292</name>
</gene>
<feature type="compositionally biased region" description="Polar residues" evidence="1">
    <location>
        <begin position="44"/>
        <end position="58"/>
    </location>
</feature>
<feature type="compositionally biased region" description="Low complexity" evidence="1">
    <location>
        <begin position="445"/>
        <end position="455"/>
    </location>
</feature>
<dbReference type="Proteomes" id="UP001480595">
    <property type="component" value="Unassembled WGS sequence"/>
</dbReference>
<feature type="compositionally biased region" description="Low complexity" evidence="1">
    <location>
        <begin position="780"/>
        <end position="799"/>
    </location>
</feature>
<feature type="region of interest" description="Disordered" evidence="1">
    <location>
        <begin position="259"/>
        <end position="288"/>
    </location>
</feature>
<keyword evidence="3" id="KW-1185">Reference proteome</keyword>
<feature type="region of interest" description="Disordered" evidence="1">
    <location>
        <begin position="1"/>
        <end position="65"/>
    </location>
</feature>
<feature type="compositionally biased region" description="Polar residues" evidence="1">
    <location>
        <begin position="474"/>
        <end position="493"/>
    </location>
</feature>
<accession>A0ABR1VED9</accession>
<feature type="compositionally biased region" description="Polar residues" evidence="1">
    <location>
        <begin position="342"/>
        <end position="366"/>
    </location>
</feature>
<dbReference type="RefSeq" id="XP_066715970.1">
    <property type="nucleotide sequence ID" value="XM_066856701.1"/>
</dbReference>
<dbReference type="EMBL" id="JAQQWL010000006">
    <property type="protein sequence ID" value="KAK8068676.1"/>
    <property type="molecule type" value="Genomic_DNA"/>
</dbReference>
<feature type="compositionally biased region" description="Low complexity" evidence="1">
    <location>
        <begin position="700"/>
        <end position="710"/>
    </location>
</feature>